<evidence type="ECO:0000313" key="1">
    <source>
        <dbReference type="EMBL" id="CAL2101441.1"/>
    </source>
</evidence>
<dbReference type="RefSeq" id="WP_348715387.1">
    <property type="nucleotide sequence ID" value="NZ_CAXJIO010000010.1"/>
</dbReference>
<dbReference type="EMBL" id="CAXJIO010000010">
    <property type="protein sequence ID" value="CAL2101441.1"/>
    <property type="molecule type" value="Genomic_DNA"/>
</dbReference>
<dbReference type="Gene3D" id="3.40.1360.10">
    <property type="match status" value="1"/>
</dbReference>
<dbReference type="InterPro" id="IPR034154">
    <property type="entry name" value="TOPRIM_DnaG/twinkle"/>
</dbReference>
<keyword evidence="2" id="KW-1185">Reference proteome</keyword>
<proteinExistence type="predicted"/>
<evidence type="ECO:0000313" key="2">
    <source>
        <dbReference type="Proteomes" id="UP001497527"/>
    </source>
</evidence>
<organism evidence="1 2">
    <name type="scientific">Tenacibaculum polynesiense</name>
    <dbReference type="NCBI Taxonomy" id="3137857"/>
    <lineage>
        <taxon>Bacteria</taxon>
        <taxon>Pseudomonadati</taxon>
        <taxon>Bacteroidota</taxon>
        <taxon>Flavobacteriia</taxon>
        <taxon>Flavobacteriales</taxon>
        <taxon>Flavobacteriaceae</taxon>
        <taxon>Tenacibaculum</taxon>
    </lineage>
</organism>
<dbReference type="CDD" id="cd01029">
    <property type="entry name" value="TOPRIM_primases"/>
    <property type="match status" value="1"/>
</dbReference>
<reference evidence="1 2" key="1">
    <citation type="submission" date="2024-05" db="EMBL/GenBank/DDBJ databases">
        <authorList>
            <person name="Duchaud E."/>
        </authorList>
    </citation>
    <scope>NUCLEOTIDE SEQUENCE [LARGE SCALE GENOMIC DNA]</scope>
    <source>
        <strain evidence="1">Ena-SAMPLE-TAB-13-05-2024-13:56:06:370-140308</strain>
    </source>
</reference>
<dbReference type="Proteomes" id="UP001497527">
    <property type="component" value="Unassembled WGS sequence"/>
</dbReference>
<evidence type="ECO:0008006" key="3">
    <source>
        <dbReference type="Google" id="ProtNLM"/>
    </source>
</evidence>
<comment type="caution">
    <text evidence="1">The sequence shown here is derived from an EMBL/GenBank/DDBJ whole genome shotgun (WGS) entry which is preliminary data.</text>
</comment>
<protein>
    <recommendedName>
        <fullName evidence="3">DNA primase</fullName>
    </recommendedName>
</protein>
<name>A0ABM9P7U5_9FLAO</name>
<accession>A0ABM9P7U5</accession>
<sequence length="946" mass="111195">MQPTIKDLKDKIFDVTNGGLDIIVSLYPQVNERSHFKIREGEKTASSSLKKLDDGIYILKDWGQSEKAKNAIQLYADFHGLEFVQALLQLAKNYQIPTSNQSQVNNASFKSIDLSAWDKDQEFDDNNFCFETKDFTEFELSTLGPFVDDKTCNKYNLFSLSWYAVKKEGKIKIVESTDTYPIFIFCFTNNKSKFYKILQPKCTDKQYRFFWKGKKSIDFVGGLKALESEFSKRKAQYEIELQDESKSAKAKLEKIDKVFLCSGERDALNMASLGYFVLWLNSETAELTTEQLKRIYNCSDELYNIPDLDETGKREGFSRALKYLDIKTIWLPNYLRNRRDWRGNPRKDLCDFFELNKNQKVKSVAKKVKTMIKTTYPMRFWDMAVNDKGRTTYTYNNVHALNFLYRNGFCRLNVEEDKDGFKFVYVNEHIVKEIKSIEVKDFVFDFLEKRNIETAIRNMMYNTTRLSDNQIAALPRVDLDFKSFDQTFQLFYFSNQFWKITKEGITPYTKNTHNKYVWRQQIIDQKVDKLYAKKIDNRSIKLEHNFFDIKKVEENYTIEVKEENCEFLNFLINISRIHWRKELEEGFKNEEEKQDYWKKNLFNISGDKLDQEEKLEQQAHLVNKLFTIGYLLHGYKQSSKAWAVYAIENEVVDDNESHGGSGKSLFLKALQIILDQKYIEARNNRIWEDKHLFEGVTKHTGYVLFDDANKEFKFNNLYSSITGPMNVNPKNNQPYTIPFNDAPKIAISSNYSLREADPSTTRRILFTAVSDYYHAESEIHPIKRDPKDDFGHELFRHWDDDQFNKVFNLFAQCVQFYLSVDEKINPPMNKIRLRNLQAEMGGTFIDWADDYLNNHLDIEFNKNAALEDIKSKKQALRNITSTKFVKKIKAWCEFNGHLFMPKAKTDSAGRIQKKNETGKREDFLFIERKEGVVDISAGGEPEELFT</sequence>
<gene>
    <name evidence="1" type="ORF">T190423A01A_10004</name>
</gene>